<keyword evidence="2" id="KW-0472">Membrane</keyword>
<feature type="region of interest" description="Disordered" evidence="1">
    <location>
        <begin position="67"/>
        <end position="125"/>
    </location>
</feature>
<accession>A0A841IX57</accession>
<organism evidence="3 4">
    <name type="scientific">Nocardiopsis algeriensis</name>
    <dbReference type="NCBI Taxonomy" id="1478215"/>
    <lineage>
        <taxon>Bacteria</taxon>
        <taxon>Bacillati</taxon>
        <taxon>Actinomycetota</taxon>
        <taxon>Actinomycetes</taxon>
        <taxon>Streptosporangiales</taxon>
        <taxon>Nocardiopsidaceae</taxon>
        <taxon>Nocardiopsis</taxon>
    </lineage>
</organism>
<comment type="caution">
    <text evidence="3">The sequence shown here is derived from an EMBL/GenBank/DDBJ whole genome shotgun (WGS) entry which is preliminary data.</text>
</comment>
<keyword evidence="2" id="KW-0812">Transmembrane</keyword>
<feature type="compositionally biased region" description="Pro residues" evidence="1">
    <location>
        <begin position="93"/>
        <end position="110"/>
    </location>
</feature>
<dbReference type="Proteomes" id="UP000536604">
    <property type="component" value="Unassembled WGS sequence"/>
</dbReference>
<keyword evidence="2" id="KW-1133">Transmembrane helix</keyword>
<name>A0A841IX57_9ACTN</name>
<evidence type="ECO:0000256" key="2">
    <source>
        <dbReference type="SAM" id="Phobius"/>
    </source>
</evidence>
<keyword evidence="4" id="KW-1185">Reference proteome</keyword>
<proteinExistence type="predicted"/>
<dbReference type="EMBL" id="JACHJO010000008">
    <property type="protein sequence ID" value="MBB6121075.1"/>
    <property type="molecule type" value="Genomic_DNA"/>
</dbReference>
<evidence type="ECO:0000313" key="3">
    <source>
        <dbReference type="EMBL" id="MBB6121075.1"/>
    </source>
</evidence>
<reference evidence="3 4" key="1">
    <citation type="submission" date="2020-08" db="EMBL/GenBank/DDBJ databases">
        <title>Genomic Encyclopedia of Type Strains, Phase III (KMG-III): the genomes of soil and plant-associated and newly described type strains.</title>
        <authorList>
            <person name="Whitman W."/>
        </authorList>
    </citation>
    <scope>NUCLEOTIDE SEQUENCE [LARGE SCALE GENOMIC DNA]</scope>
    <source>
        <strain evidence="3 4">CECT 8712</strain>
    </source>
</reference>
<gene>
    <name evidence="3" type="ORF">FHS13_003036</name>
</gene>
<dbReference type="RefSeq" id="WP_184292509.1">
    <property type="nucleotide sequence ID" value="NZ_JACHJO010000008.1"/>
</dbReference>
<feature type="transmembrane region" description="Helical" evidence="2">
    <location>
        <begin position="129"/>
        <end position="147"/>
    </location>
</feature>
<evidence type="ECO:0000256" key="1">
    <source>
        <dbReference type="SAM" id="MobiDB-lite"/>
    </source>
</evidence>
<evidence type="ECO:0000313" key="4">
    <source>
        <dbReference type="Proteomes" id="UP000536604"/>
    </source>
</evidence>
<feature type="compositionally biased region" description="Basic residues" evidence="1">
    <location>
        <begin position="111"/>
        <end position="123"/>
    </location>
</feature>
<sequence length="151" mass="16701">MKTTGTAVDAGVRAVLAAPRGRRFSRPAAPLSREQRLLAQMRGNPRVERRLRQGELPLWMHIQAERLAEQGQPVRSAPSLQSTRAPRPRPAPDDGPPPPAPEQPVRPKPPLPRRRPHSHRKPSTRWGRLLTAYTLAVGVGAVAQHLVTALY</sequence>
<protein>
    <submittedName>
        <fullName evidence="3">Uncharacterized protein</fullName>
    </submittedName>
</protein>
<feature type="region of interest" description="Disordered" evidence="1">
    <location>
        <begin position="19"/>
        <end position="49"/>
    </location>
</feature>
<dbReference type="AlphaFoldDB" id="A0A841IX57"/>